<dbReference type="AlphaFoldDB" id="A0A344PKZ5"/>
<dbReference type="KEGG" id="pars:DRW48_10430"/>
<name>A0A344PKZ5_9RHOB</name>
<protein>
    <submittedName>
        <fullName evidence="2">HNH endonuclease</fullName>
    </submittedName>
</protein>
<gene>
    <name evidence="2" type="ORF">DRW48_10430</name>
</gene>
<keyword evidence="2" id="KW-0255">Endonuclease</keyword>
<dbReference type="Proteomes" id="UP000252023">
    <property type="component" value="Chromosome"/>
</dbReference>
<organism evidence="2 3">
    <name type="scientific">Paracoccus suum</name>
    <dbReference type="NCBI Taxonomy" id="2259340"/>
    <lineage>
        <taxon>Bacteria</taxon>
        <taxon>Pseudomonadati</taxon>
        <taxon>Pseudomonadota</taxon>
        <taxon>Alphaproteobacteria</taxon>
        <taxon>Rhodobacterales</taxon>
        <taxon>Paracoccaceae</taxon>
        <taxon>Paracoccus</taxon>
    </lineage>
</organism>
<dbReference type="OrthoDB" id="9811869at2"/>
<proteinExistence type="predicted"/>
<keyword evidence="3" id="KW-1185">Reference proteome</keyword>
<evidence type="ECO:0000259" key="1">
    <source>
        <dbReference type="Pfam" id="PF13391"/>
    </source>
</evidence>
<sequence>MHMSLITEYRDLEANITALETARASSRGGDYEIYRSLVSKGRVLLPYLSGDGIAFGPSRFLGYKDNTVSEHVKREQLDGRETTPRIRQVLSKQFGFTITNTPDDAVDRLFHRFCSSLRAEPDNAARTFWITPEVANWLADHLGDEEAFISHGTNNVDEIEERVLRDETLPATTRDAIIKARVGQGLFRRRVLQSYGSCLVTGLNEQRLLVASHIKPWRDCWDNPNECLSADNALLLSPTWDALFDKGFVSFSDGGELLVSERLSSNSKRALGVKGLTVSLSAGQISHMRHHRNIYQFGD</sequence>
<dbReference type="InterPro" id="IPR003615">
    <property type="entry name" value="HNH_nuc"/>
</dbReference>
<keyword evidence="2" id="KW-0540">Nuclease</keyword>
<dbReference type="Pfam" id="PF13391">
    <property type="entry name" value="HNH_2"/>
    <property type="match status" value="1"/>
</dbReference>
<feature type="domain" description="HNH nuclease" evidence="1">
    <location>
        <begin position="198"/>
        <end position="251"/>
    </location>
</feature>
<evidence type="ECO:0000313" key="3">
    <source>
        <dbReference type="Proteomes" id="UP000252023"/>
    </source>
</evidence>
<dbReference type="EMBL" id="CP030918">
    <property type="protein sequence ID" value="AXC50050.1"/>
    <property type="molecule type" value="Genomic_DNA"/>
</dbReference>
<accession>A0A344PKZ5</accession>
<dbReference type="GO" id="GO:0004519">
    <property type="term" value="F:endonuclease activity"/>
    <property type="evidence" value="ECO:0007669"/>
    <property type="project" value="UniProtKB-KW"/>
</dbReference>
<evidence type="ECO:0000313" key="2">
    <source>
        <dbReference type="EMBL" id="AXC50050.1"/>
    </source>
</evidence>
<reference evidence="3" key="1">
    <citation type="submission" date="2018-07" db="EMBL/GenBank/DDBJ databases">
        <title>Genome sequencing of Paracoccus sp. SC2-6.</title>
        <authorList>
            <person name="Heo J."/>
            <person name="Kim S.-J."/>
            <person name="Kwon S.-W."/>
        </authorList>
    </citation>
    <scope>NUCLEOTIDE SEQUENCE [LARGE SCALE GENOMIC DNA]</scope>
    <source>
        <strain evidence="3">SC2-6</strain>
    </source>
</reference>
<keyword evidence="2" id="KW-0378">Hydrolase</keyword>